<protein>
    <recommendedName>
        <fullName evidence="3">Putative gamma-glutamylcyclotransferase</fullName>
    </recommendedName>
</protein>
<dbReference type="PANTHER" id="PTHR31544">
    <property type="entry name" value="AIG2-LIKE PROTEIN D"/>
    <property type="match status" value="1"/>
</dbReference>
<dbReference type="Pfam" id="PF06094">
    <property type="entry name" value="GGACT"/>
    <property type="match status" value="1"/>
</dbReference>
<dbReference type="Gene3D" id="3.10.490.10">
    <property type="entry name" value="Gamma-glutamyl cyclotransferase-like"/>
    <property type="match status" value="1"/>
</dbReference>
<evidence type="ECO:0000256" key="4">
    <source>
        <dbReference type="SAM" id="MobiDB-lite"/>
    </source>
</evidence>
<comment type="caution">
    <text evidence="6">The sequence shown here is derived from an EMBL/GenBank/DDBJ whole genome shotgun (WGS) entry which is preliminary data.</text>
</comment>
<evidence type="ECO:0000256" key="2">
    <source>
        <dbReference type="ARBA" id="ARBA00022679"/>
    </source>
</evidence>
<organism evidence="6 7">
    <name type="scientific">Stachybotrys elegans</name>
    <dbReference type="NCBI Taxonomy" id="80388"/>
    <lineage>
        <taxon>Eukaryota</taxon>
        <taxon>Fungi</taxon>
        <taxon>Dikarya</taxon>
        <taxon>Ascomycota</taxon>
        <taxon>Pezizomycotina</taxon>
        <taxon>Sordariomycetes</taxon>
        <taxon>Hypocreomycetidae</taxon>
        <taxon>Hypocreales</taxon>
        <taxon>Stachybotryaceae</taxon>
        <taxon>Stachybotrys</taxon>
    </lineage>
</organism>
<dbReference type="Proteomes" id="UP000813444">
    <property type="component" value="Unassembled WGS sequence"/>
</dbReference>
<sequence>MDILRACEDLANSIACFDPFECSEVIIPKEKTQQWQHLFGLTEEEAIKEISDWRADFGRTCMPLAAWQEISTEKRSLGFDKESYEYSLSPRCLSRRSEAHKKNSSHSSPPSSSRKGLAECTYLVKLGGSIPDAAALQQLAGLSAPPSIKTGEGDATELFGVIDGEAKVKLLSNLPDRSSMTIISISRARKDLSSNTAYPTLGLDTTLPQNKPSSSSSSSSSPPPPPRPSNEEYPVWYFFYGTLADEDRLGRLLGPDHPISLTSAWITGGRLGTWAGRYKALVDDFDGGRVHGYGFLVLDQQAEDALRYYETGAYEVVRCDIHLDKPDRRGSMVKGLTFRYIGGALETQL</sequence>
<gene>
    <name evidence="6" type="ORF">B0I35DRAFT_499510</name>
</gene>
<dbReference type="InterPro" id="IPR045038">
    <property type="entry name" value="AIG2-like"/>
</dbReference>
<comment type="similarity">
    <text evidence="1">Belongs to the gamma-glutamylcyclotransferase family.</text>
</comment>
<dbReference type="AlphaFoldDB" id="A0A8K0T068"/>
<evidence type="ECO:0000256" key="1">
    <source>
        <dbReference type="ARBA" id="ARBA00008861"/>
    </source>
</evidence>
<evidence type="ECO:0000256" key="3">
    <source>
        <dbReference type="ARBA" id="ARBA00030602"/>
    </source>
</evidence>
<dbReference type="OrthoDB" id="3262926at2759"/>
<name>A0A8K0T068_9HYPO</name>
<dbReference type="PANTHER" id="PTHR31544:SF4">
    <property type="entry name" value="GAMMA-GLUTAMYLCYCLOTRANSFERASE-RELATED"/>
    <property type="match status" value="1"/>
</dbReference>
<dbReference type="InterPro" id="IPR036568">
    <property type="entry name" value="GGCT-like_sf"/>
</dbReference>
<evidence type="ECO:0000259" key="5">
    <source>
        <dbReference type="Pfam" id="PF06094"/>
    </source>
</evidence>
<dbReference type="SUPFAM" id="SSF110857">
    <property type="entry name" value="Gamma-glutamyl cyclotransferase-like"/>
    <property type="match status" value="1"/>
</dbReference>
<feature type="region of interest" description="Disordered" evidence="4">
    <location>
        <begin position="196"/>
        <end position="228"/>
    </location>
</feature>
<dbReference type="InterPro" id="IPR009288">
    <property type="entry name" value="AIG2-like_dom"/>
</dbReference>
<evidence type="ECO:0000313" key="7">
    <source>
        <dbReference type="Proteomes" id="UP000813444"/>
    </source>
</evidence>
<dbReference type="GO" id="GO:0016740">
    <property type="term" value="F:transferase activity"/>
    <property type="evidence" value="ECO:0007669"/>
    <property type="project" value="UniProtKB-KW"/>
</dbReference>
<proteinExistence type="inferred from homology"/>
<evidence type="ECO:0000313" key="6">
    <source>
        <dbReference type="EMBL" id="KAH7322886.1"/>
    </source>
</evidence>
<accession>A0A8K0T068</accession>
<reference evidence="6" key="1">
    <citation type="journal article" date="2021" name="Nat. Commun.">
        <title>Genetic determinants of endophytism in the Arabidopsis root mycobiome.</title>
        <authorList>
            <person name="Mesny F."/>
            <person name="Miyauchi S."/>
            <person name="Thiergart T."/>
            <person name="Pickel B."/>
            <person name="Atanasova L."/>
            <person name="Karlsson M."/>
            <person name="Huettel B."/>
            <person name="Barry K.W."/>
            <person name="Haridas S."/>
            <person name="Chen C."/>
            <person name="Bauer D."/>
            <person name="Andreopoulos W."/>
            <person name="Pangilinan J."/>
            <person name="LaButti K."/>
            <person name="Riley R."/>
            <person name="Lipzen A."/>
            <person name="Clum A."/>
            <person name="Drula E."/>
            <person name="Henrissat B."/>
            <person name="Kohler A."/>
            <person name="Grigoriev I.V."/>
            <person name="Martin F.M."/>
            <person name="Hacquard S."/>
        </authorList>
    </citation>
    <scope>NUCLEOTIDE SEQUENCE</scope>
    <source>
        <strain evidence="6">MPI-CAGE-CH-0235</strain>
    </source>
</reference>
<keyword evidence="2" id="KW-0808">Transferase</keyword>
<dbReference type="InterPro" id="IPR013024">
    <property type="entry name" value="GGCT-like"/>
</dbReference>
<feature type="domain" description="Gamma-glutamylcyclotransferase AIG2-like" evidence="5">
    <location>
        <begin position="237"/>
        <end position="336"/>
    </location>
</feature>
<dbReference type="CDD" id="cd06661">
    <property type="entry name" value="GGCT_like"/>
    <property type="match status" value="1"/>
</dbReference>
<keyword evidence="7" id="KW-1185">Reference proteome</keyword>
<dbReference type="EMBL" id="JAGPNK010000004">
    <property type="protein sequence ID" value="KAH7322886.1"/>
    <property type="molecule type" value="Genomic_DNA"/>
</dbReference>